<reference evidence="2" key="1">
    <citation type="submission" date="2020-09" db="EMBL/GenBank/DDBJ databases">
        <title>Comparative genome analyses of four rice-infecting Rhizoctonia solani isolates reveal extensive enrichment of homogalacturonan modification genes.</title>
        <authorList>
            <person name="Lee D.-Y."/>
            <person name="Jeon J."/>
            <person name="Kim K.-T."/>
            <person name="Cheong K."/>
            <person name="Song H."/>
            <person name="Choi G."/>
            <person name="Ko J."/>
            <person name="Opiyo S.O."/>
            <person name="Zuo S."/>
            <person name="Madhav S."/>
            <person name="Lee Y.-H."/>
            <person name="Wang G.-L."/>
        </authorList>
    </citation>
    <scope>NUCLEOTIDE SEQUENCE</scope>
    <source>
        <strain evidence="2">AG1-IA YN-7</strain>
    </source>
</reference>
<gene>
    <name evidence="2" type="ORF">RHS04_06228</name>
</gene>
<evidence type="ECO:0000256" key="1">
    <source>
        <dbReference type="SAM" id="MobiDB-lite"/>
    </source>
</evidence>
<comment type="caution">
    <text evidence="2">The sequence shown here is derived from an EMBL/GenBank/DDBJ whole genome shotgun (WGS) entry which is preliminary data.</text>
</comment>
<feature type="compositionally biased region" description="Basic and acidic residues" evidence="1">
    <location>
        <begin position="630"/>
        <end position="657"/>
    </location>
</feature>
<dbReference type="Proteomes" id="UP000650582">
    <property type="component" value="Unassembled WGS sequence"/>
</dbReference>
<accession>A0A8H7H3W5</accession>
<protein>
    <submittedName>
        <fullName evidence="2">MYND finger</fullName>
    </submittedName>
</protein>
<dbReference type="EMBL" id="JACYCC010000041">
    <property type="protein sequence ID" value="KAF8676820.1"/>
    <property type="molecule type" value="Genomic_DNA"/>
</dbReference>
<feature type="compositionally biased region" description="Polar residues" evidence="1">
    <location>
        <begin position="58"/>
        <end position="70"/>
    </location>
</feature>
<dbReference type="AlphaFoldDB" id="A0A8H7H3W5"/>
<feature type="region of interest" description="Disordered" evidence="1">
    <location>
        <begin position="54"/>
        <end position="77"/>
    </location>
</feature>
<organism evidence="2 3">
    <name type="scientific">Rhizoctonia solani</name>
    <dbReference type="NCBI Taxonomy" id="456999"/>
    <lineage>
        <taxon>Eukaryota</taxon>
        <taxon>Fungi</taxon>
        <taxon>Dikarya</taxon>
        <taxon>Basidiomycota</taxon>
        <taxon>Agaricomycotina</taxon>
        <taxon>Agaricomycetes</taxon>
        <taxon>Cantharellales</taxon>
        <taxon>Ceratobasidiaceae</taxon>
        <taxon>Rhizoctonia</taxon>
    </lineage>
</organism>
<feature type="region of interest" description="Disordered" evidence="1">
    <location>
        <begin position="206"/>
        <end position="242"/>
    </location>
</feature>
<feature type="compositionally biased region" description="Pro residues" evidence="1">
    <location>
        <begin position="682"/>
        <end position="691"/>
    </location>
</feature>
<feature type="region of interest" description="Disordered" evidence="1">
    <location>
        <begin position="772"/>
        <end position="868"/>
    </location>
</feature>
<feature type="compositionally biased region" description="Polar residues" evidence="1">
    <location>
        <begin position="785"/>
        <end position="797"/>
    </location>
</feature>
<evidence type="ECO:0000313" key="2">
    <source>
        <dbReference type="EMBL" id="KAF8676820.1"/>
    </source>
</evidence>
<evidence type="ECO:0000313" key="3">
    <source>
        <dbReference type="Proteomes" id="UP000650582"/>
    </source>
</evidence>
<feature type="compositionally biased region" description="Low complexity" evidence="1">
    <location>
        <begin position="451"/>
        <end position="460"/>
    </location>
</feature>
<feature type="compositionally biased region" description="Low complexity" evidence="1">
    <location>
        <begin position="798"/>
        <end position="813"/>
    </location>
</feature>
<feature type="region of interest" description="Disordered" evidence="1">
    <location>
        <begin position="619"/>
        <end position="755"/>
    </location>
</feature>
<name>A0A8H7H3W5_9AGAM</name>
<proteinExistence type="predicted"/>
<sequence>MTTMTDNPEPKGKGISSRFLNILRCSTCSTSDSTGIHKHDIASEYPTVRKVIKKPKNNDSNNSISIYASDNSDKKPRKIANIPNRKPLYKNLFSAIPSGGTQEAVASALAKTLWGPENLGSAPGLTFVGEHSGAFGMTLGRACRRTDRILDYTLGPPPAVPLVASPPRSPVVANAGITLVISSSQESEQVRDAGAALAQLTEYTLDNDKSPSLPRSTQDETEAISRPGSTTPTRNRTRPTKRQVTAMADWVFSSQELYWFKRLKAGGYPDNKALERCIKYYTITNKAIANIIKNRQLYDDTEEETSSTNAFIQKIEKLGNQITTIAENALYNCTQAAPSRPESPMKQDEEEEEDTYMNKPEHGPYQPNPLTIKITWGANAKPGERISDPNPPPALALAPTTNPTQTMLQAILSKMGQLDNIKSRLDKLEGKSPQVHTAQTSTPRPRPTPNSNPAATANPSQTPPSFANVTARAPAKAPEVGASNIAAAIKRGIAKPAPAQSNNKFFVVCFKTQSVTQPNPQSIFVAMRECLDAANRNLGKGHHSVMLDCNFAVAAGLAASQEGPIPYIPTPGTPFPYQIDPLAARTFSLAFHCILAVWLKGKGFAIGKHIGLTARDDAIRPSATGSGAPRESREVRVRRQEEALERQRALDLPRALEHATSSNNLRARAIAQPQPRIATTTAPPPALPPVPTNTYPKPSSEEADKDMSGASNMGPSPTPPPPAIGRSMSNDSDGGYVGVPSLPAPSGPSGAFAVSRGSHARSFDIRTASPIPIASTSPVMGRAISPNTAQSSDASANVTPVGSGTPTGSVVVPGRDRSGTVVGRPIWDNEGGPRRGTITRRPRRERDTDGDDTEADGDDQTAQQGERRTIGIVDAADRDGAMVMDMMGEGVGVGVVALEQNDDLAMGAPPGAPGAIGTARARVAPGTELTPRAGIATLGAQIEQTAQETRRSVPVNHGPYGDEKVLFSLQLLAYLSKYPHV</sequence>
<feature type="compositionally biased region" description="Acidic residues" evidence="1">
    <location>
        <begin position="848"/>
        <end position="859"/>
    </location>
</feature>
<feature type="region of interest" description="Disordered" evidence="1">
    <location>
        <begin position="426"/>
        <end position="474"/>
    </location>
</feature>
<feature type="region of interest" description="Disordered" evidence="1">
    <location>
        <begin position="336"/>
        <end position="368"/>
    </location>
</feature>